<proteinExistence type="predicted"/>
<protein>
    <submittedName>
        <fullName evidence="1">Uncharacterized protein</fullName>
    </submittedName>
</protein>
<name>A0ACC2GXV9_DALPE</name>
<evidence type="ECO:0000313" key="2">
    <source>
        <dbReference type="Proteomes" id="UP001157502"/>
    </source>
</evidence>
<organism evidence="1 2">
    <name type="scientific">Dallia pectoralis</name>
    <name type="common">Alaska blackfish</name>
    <dbReference type="NCBI Taxonomy" id="75939"/>
    <lineage>
        <taxon>Eukaryota</taxon>
        <taxon>Metazoa</taxon>
        <taxon>Chordata</taxon>
        <taxon>Craniata</taxon>
        <taxon>Vertebrata</taxon>
        <taxon>Euteleostomi</taxon>
        <taxon>Actinopterygii</taxon>
        <taxon>Neopterygii</taxon>
        <taxon>Teleostei</taxon>
        <taxon>Protacanthopterygii</taxon>
        <taxon>Esociformes</taxon>
        <taxon>Umbridae</taxon>
        <taxon>Dallia</taxon>
    </lineage>
</organism>
<accession>A0ACC2GXV9</accession>
<dbReference type="Proteomes" id="UP001157502">
    <property type="component" value="Chromosome 8"/>
</dbReference>
<dbReference type="EMBL" id="CM055735">
    <property type="protein sequence ID" value="KAJ8008516.1"/>
    <property type="molecule type" value="Genomic_DNA"/>
</dbReference>
<sequence length="210" mass="22635">MAILQTHMGPPALLQMPPHTPAPLPLLLTPLWTAQAVTPPSTIRCGVCKSAINVMGRTHLIVVKCGVCNEVTSIKEAPAGKRFVRCLCNGLLVCNVSCQRIVCPRLSCQRIINLDMGQESGSAGSNSPEAQHRAQVRLLCANCNSIFLRSAIPRTAFGICPHCRTLHCGNMGVWPGKQDDLTLLGLYGCFDSLSPGDNYLLLFEESPTPT</sequence>
<reference evidence="1" key="1">
    <citation type="submission" date="2021-05" db="EMBL/GenBank/DDBJ databases">
        <authorList>
            <person name="Pan Q."/>
            <person name="Jouanno E."/>
            <person name="Zahm M."/>
            <person name="Klopp C."/>
            <person name="Cabau C."/>
            <person name="Louis A."/>
            <person name="Berthelot C."/>
            <person name="Parey E."/>
            <person name="Roest Crollius H."/>
            <person name="Montfort J."/>
            <person name="Robinson-Rechavi M."/>
            <person name="Bouchez O."/>
            <person name="Lampietro C."/>
            <person name="Lopez Roques C."/>
            <person name="Donnadieu C."/>
            <person name="Postlethwait J."/>
            <person name="Bobe J."/>
            <person name="Dillon D."/>
            <person name="Chandos A."/>
            <person name="von Hippel F."/>
            <person name="Guiguen Y."/>
        </authorList>
    </citation>
    <scope>NUCLEOTIDE SEQUENCE</scope>
    <source>
        <strain evidence="1">YG-Jan2019</strain>
    </source>
</reference>
<keyword evidence="2" id="KW-1185">Reference proteome</keyword>
<gene>
    <name evidence="1" type="ORF">DPEC_G00105690</name>
</gene>
<comment type="caution">
    <text evidence="1">The sequence shown here is derived from an EMBL/GenBank/DDBJ whole genome shotgun (WGS) entry which is preliminary data.</text>
</comment>
<evidence type="ECO:0000313" key="1">
    <source>
        <dbReference type="EMBL" id="KAJ8008516.1"/>
    </source>
</evidence>